<dbReference type="FunFam" id="3.40.50.300:FF:000325">
    <property type="entry name" value="ATP-dependent RNA helicase DHX29"/>
    <property type="match status" value="1"/>
</dbReference>
<dbReference type="EMBL" id="JAAAHW010009763">
    <property type="protein sequence ID" value="KAF9936561.1"/>
    <property type="molecule type" value="Genomic_DNA"/>
</dbReference>
<keyword evidence="10 12" id="KW-0175">Coiled coil</keyword>
<dbReference type="GO" id="GO:0016787">
    <property type="term" value="F:hydrolase activity"/>
    <property type="evidence" value="ECO:0007669"/>
    <property type="project" value="UniProtKB-KW"/>
</dbReference>
<dbReference type="InterPro" id="IPR011545">
    <property type="entry name" value="DEAD/DEAH_box_helicase_dom"/>
</dbReference>
<sequence>MALRELTQTLAETESPADRKSISRNIDTLNSRVNGLDVHFTFDKKQAESILKQRIIEEEKKARKLKRKKEKKVKDMIKASVEESGEKLEVFESIMDMMVMNEHPGPPKRRMSVKRRPMANPGWTGQSPKTILEEHCRKQDRFMKITYKDAPRSTPAAVMTSLTVTWGSGSVSSTEMNEEGCENKVEADNYAATIMLYELTTLPMYRYLPPTYKDLWLERNFKKENADMLAKRAVDGDRLSFIRALTARLPKREIVAAKEESEHIQDYRRLANKGRMKEAVVTSVGEALRELWCQRLEMPHYLELLQKRKELPMYHFRNQLLALMQKSQVLIVSGETGCGKSTQVPQYLVEHMLGEGLGDQCDIVCTQPRRISAISIANRVSEELGNGRNSAGSPGSLVGYQIRLESRVEPTNVLKFCTTGILLRRLESDKSLKGVTHLVIDEVHERTLESDFLLVILQRLLPRRPDLKIILMSATVDSARFSQYFNFCPVLEVPGRTFPVHPLYLEDVIEATGYTLEEDSEYAIRYRKDINSKGSVDIAGKGASRQKVYLQWENDMDDYVPQEADARVTLTEGALDGATMQNRTAQMLKRIDESKVNYDVIQLLLHYICFPEDRRQPQEQDLEESVHIPEEGAILIFLPGMPEIRRVFDALKGNRRFADETRFSLWPLHSSISSEGQNQVFDIPPPGVRKIVLATNIAETGITIPDVTIVIDTGKVKQIKFDEKKRVSTLQERFIARASARQRRGRAGRVQEGVCFHLFSKATFDEYMPEYQQPEIMRMPLEELCLMIKMCGLGDIAEVLGSALDAPTPQAIENAILALQEVYALDEKQELTPLGIHLCNLPVDVHIGKMILFGSIFKCLDPILTIAAMLSFKSPFVKPFGAEDEADAAKARFKVMDSDMLTWFNAYLGWRKTYQEKSSGIYDYCRKNFLSHQNLIMIEDMKKQFLGFLVGIGFVKVDYKTKRKLNQEQFSHRVSFCPVLAEYNTYQRSIPVVNAAIAAGMYPRVMMRNDPLKAYVTGSKQEIVFIHPSSVNHIKGGAAAAVTSSDVSPWFVYNSLVKSSRMYVWECCRVGQFPLVLFGGELAIKHHVKLVTVDKWIQFRCHAKTAVVFKMMREELYKLLQKRIDDPGKGTTEREERWLEMLVAILEGEEDLLRLEDKPGYLRQKDKNPFLA</sequence>
<evidence type="ECO:0000313" key="16">
    <source>
        <dbReference type="EMBL" id="KAF9936561.1"/>
    </source>
</evidence>
<dbReference type="Pfam" id="PF04408">
    <property type="entry name" value="WHD_HA2"/>
    <property type="match status" value="1"/>
</dbReference>
<dbReference type="SMART" id="SM00490">
    <property type="entry name" value="HELICc"/>
    <property type="match status" value="1"/>
</dbReference>
<dbReference type="Pfam" id="PF26026">
    <property type="entry name" value="RNA_hel_CTD"/>
    <property type="match status" value="1"/>
</dbReference>
<keyword evidence="3" id="KW-0963">Cytoplasm</keyword>
<dbReference type="GO" id="GO:0003743">
    <property type="term" value="F:translation initiation factor activity"/>
    <property type="evidence" value="ECO:0007669"/>
    <property type="project" value="UniProtKB-KW"/>
</dbReference>
<dbReference type="CDD" id="cd18791">
    <property type="entry name" value="SF2_C_RHA"/>
    <property type="match status" value="1"/>
</dbReference>
<evidence type="ECO:0000256" key="12">
    <source>
        <dbReference type="SAM" id="Coils"/>
    </source>
</evidence>
<dbReference type="CDD" id="cd17917">
    <property type="entry name" value="DEXHc_RHA-like"/>
    <property type="match status" value="1"/>
</dbReference>
<keyword evidence="5" id="KW-0547">Nucleotide-binding</keyword>
<feature type="domain" description="Helicase ATP-binding" evidence="14">
    <location>
        <begin position="321"/>
        <end position="494"/>
    </location>
</feature>
<dbReference type="AlphaFoldDB" id="A0A9P6IPB3"/>
<evidence type="ECO:0000256" key="10">
    <source>
        <dbReference type="ARBA" id="ARBA00023054"/>
    </source>
</evidence>
<evidence type="ECO:0000256" key="1">
    <source>
        <dbReference type="ARBA" id="ARBA00008792"/>
    </source>
</evidence>
<reference evidence="16" key="1">
    <citation type="journal article" date="2020" name="Fungal Divers.">
        <title>Resolving the Mortierellaceae phylogeny through synthesis of multi-gene phylogenetics and phylogenomics.</title>
        <authorList>
            <person name="Vandepol N."/>
            <person name="Liber J."/>
            <person name="Desiro A."/>
            <person name="Na H."/>
            <person name="Kennedy M."/>
            <person name="Barry K."/>
            <person name="Grigoriev I.V."/>
            <person name="Miller A.N."/>
            <person name="O'Donnell K."/>
            <person name="Stajich J.E."/>
            <person name="Bonito G."/>
        </authorList>
    </citation>
    <scope>NUCLEOTIDE SEQUENCE</scope>
    <source>
        <strain evidence="16">MES-2147</strain>
    </source>
</reference>
<feature type="compositionally biased region" description="Basic residues" evidence="13">
    <location>
        <begin position="106"/>
        <end position="117"/>
    </location>
</feature>
<accession>A0A9P6IPB3</accession>
<dbReference type="GO" id="GO:0003723">
    <property type="term" value="F:RNA binding"/>
    <property type="evidence" value="ECO:0007669"/>
    <property type="project" value="TreeGrafter"/>
</dbReference>
<dbReference type="GO" id="GO:0005524">
    <property type="term" value="F:ATP binding"/>
    <property type="evidence" value="ECO:0007669"/>
    <property type="project" value="UniProtKB-KW"/>
</dbReference>
<evidence type="ECO:0000259" key="15">
    <source>
        <dbReference type="PROSITE" id="PS51194"/>
    </source>
</evidence>
<proteinExistence type="inferred from homology"/>
<dbReference type="InterPro" id="IPR027417">
    <property type="entry name" value="P-loop_NTPase"/>
</dbReference>
<comment type="similarity">
    <text evidence="1">Belongs to the DEAD box helicase family. DEAH subfamily.</text>
</comment>
<dbReference type="Pfam" id="PF24385">
    <property type="entry name" value="DSRM_DHX29"/>
    <property type="match status" value="1"/>
</dbReference>
<dbReference type="Gene3D" id="1.20.120.1080">
    <property type="match status" value="1"/>
</dbReference>
<dbReference type="SMART" id="SM00847">
    <property type="entry name" value="HA2"/>
    <property type="match status" value="1"/>
</dbReference>
<keyword evidence="4" id="KW-0396">Initiation factor</keyword>
<feature type="coiled-coil region" evidence="12">
    <location>
        <begin position="48"/>
        <end position="75"/>
    </location>
</feature>
<evidence type="ECO:0000256" key="4">
    <source>
        <dbReference type="ARBA" id="ARBA00022540"/>
    </source>
</evidence>
<keyword evidence="17" id="KW-1185">Reference proteome</keyword>
<dbReference type="Gene3D" id="3.40.50.300">
    <property type="entry name" value="P-loop containing nucleotide triphosphate hydrolases"/>
    <property type="match status" value="2"/>
</dbReference>
<protein>
    <recommendedName>
        <fullName evidence="2">RNA helicase</fullName>
        <ecNumber evidence="2">3.6.4.13</ecNumber>
    </recommendedName>
</protein>
<organism evidence="16 17">
    <name type="scientific">Modicella reniformis</name>
    <dbReference type="NCBI Taxonomy" id="1440133"/>
    <lineage>
        <taxon>Eukaryota</taxon>
        <taxon>Fungi</taxon>
        <taxon>Fungi incertae sedis</taxon>
        <taxon>Mucoromycota</taxon>
        <taxon>Mortierellomycotina</taxon>
        <taxon>Mortierellomycetes</taxon>
        <taxon>Mortierellales</taxon>
        <taxon>Mortierellaceae</taxon>
        <taxon>Modicella</taxon>
    </lineage>
</organism>
<evidence type="ECO:0000256" key="5">
    <source>
        <dbReference type="ARBA" id="ARBA00022741"/>
    </source>
</evidence>
<dbReference type="InterPro" id="IPR056328">
    <property type="entry name" value="DSRM_DHX29"/>
</dbReference>
<dbReference type="PROSITE" id="PS51192">
    <property type="entry name" value="HELICASE_ATP_BIND_1"/>
    <property type="match status" value="1"/>
</dbReference>
<dbReference type="InterPro" id="IPR001650">
    <property type="entry name" value="Helicase_C-like"/>
</dbReference>
<dbReference type="EC" id="3.6.4.13" evidence="2"/>
<dbReference type="InterPro" id="IPR048333">
    <property type="entry name" value="HA2_WH"/>
</dbReference>
<keyword evidence="8" id="KW-0067">ATP-binding</keyword>
<evidence type="ECO:0000256" key="8">
    <source>
        <dbReference type="ARBA" id="ARBA00022840"/>
    </source>
</evidence>
<dbReference type="PROSITE" id="PS51194">
    <property type="entry name" value="HELICASE_CTER"/>
    <property type="match status" value="1"/>
</dbReference>
<feature type="region of interest" description="Disordered" evidence="13">
    <location>
        <begin position="1"/>
        <end position="21"/>
    </location>
</feature>
<dbReference type="Pfam" id="PF21010">
    <property type="entry name" value="HA2_C"/>
    <property type="match status" value="1"/>
</dbReference>
<dbReference type="SMART" id="SM00487">
    <property type="entry name" value="DEXDc"/>
    <property type="match status" value="1"/>
</dbReference>
<dbReference type="Pfam" id="PF00270">
    <property type="entry name" value="DEAD"/>
    <property type="match status" value="1"/>
</dbReference>
<dbReference type="InterPro" id="IPR007502">
    <property type="entry name" value="Helicase-assoc_dom"/>
</dbReference>
<evidence type="ECO:0000259" key="14">
    <source>
        <dbReference type="PROSITE" id="PS51192"/>
    </source>
</evidence>
<gene>
    <name evidence="16" type="ORF">BGZ65_002286</name>
</gene>
<dbReference type="Proteomes" id="UP000749646">
    <property type="component" value="Unassembled WGS sequence"/>
</dbReference>
<evidence type="ECO:0000256" key="7">
    <source>
        <dbReference type="ARBA" id="ARBA00022806"/>
    </source>
</evidence>
<keyword evidence="6" id="KW-0378">Hydrolase</keyword>
<dbReference type="InterPro" id="IPR011709">
    <property type="entry name" value="DEAD-box_helicase_OB_fold"/>
</dbReference>
<evidence type="ECO:0000256" key="11">
    <source>
        <dbReference type="ARBA" id="ARBA00047984"/>
    </source>
</evidence>
<evidence type="ECO:0000313" key="17">
    <source>
        <dbReference type="Proteomes" id="UP000749646"/>
    </source>
</evidence>
<evidence type="ECO:0000256" key="9">
    <source>
        <dbReference type="ARBA" id="ARBA00022917"/>
    </source>
</evidence>
<dbReference type="Pfam" id="PF07717">
    <property type="entry name" value="OB_NTP_bind"/>
    <property type="match status" value="1"/>
</dbReference>
<dbReference type="InterPro" id="IPR059023">
    <property type="entry name" value="RNA_hel_CTD"/>
</dbReference>
<dbReference type="PANTHER" id="PTHR18934:SF145">
    <property type="entry name" value="ATP-DEPENDENT RNA HELICASE DHX57-RELATED"/>
    <property type="match status" value="1"/>
</dbReference>
<dbReference type="SUPFAM" id="SSF52540">
    <property type="entry name" value="P-loop containing nucleoside triphosphate hydrolases"/>
    <property type="match status" value="1"/>
</dbReference>
<comment type="caution">
    <text evidence="16">The sequence shown here is derived from an EMBL/GenBank/DDBJ whole genome shotgun (WGS) entry which is preliminary data.</text>
</comment>
<keyword evidence="9" id="KW-0648">Protein biosynthesis</keyword>
<feature type="domain" description="Helicase C-terminal" evidence="15">
    <location>
        <begin position="621"/>
        <end position="787"/>
    </location>
</feature>
<comment type="catalytic activity">
    <reaction evidence="11">
        <text>ATP + H2O = ADP + phosphate + H(+)</text>
        <dbReference type="Rhea" id="RHEA:13065"/>
        <dbReference type="ChEBI" id="CHEBI:15377"/>
        <dbReference type="ChEBI" id="CHEBI:15378"/>
        <dbReference type="ChEBI" id="CHEBI:30616"/>
        <dbReference type="ChEBI" id="CHEBI:43474"/>
        <dbReference type="ChEBI" id="CHEBI:456216"/>
        <dbReference type="EC" id="3.6.4.13"/>
    </reaction>
</comment>
<evidence type="ECO:0000256" key="2">
    <source>
        <dbReference type="ARBA" id="ARBA00012552"/>
    </source>
</evidence>
<dbReference type="FunFam" id="1.20.120.1080:FF:000002">
    <property type="entry name" value="Putative ATP-dependent RNA helicase DHX36"/>
    <property type="match status" value="1"/>
</dbReference>
<evidence type="ECO:0000256" key="13">
    <source>
        <dbReference type="SAM" id="MobiDB-lite"/>
    </source>
</evidence>
<keyword evidence="7" id="KW-0347">Helicase</keyword>
<evidence type="ECO:0000256" key="3">
    <source>
        <dbReference type="ARBA" id="ARBA00022490"/>
    </source>
</evidence>
<dbReference type="OrthoDB" id="5600252at2759"/>
<dbReference type="FunFam" id="3.40.50.300:FF:000500">
    <property type="entry name" value="ATP-dependent RNA helicase DHX29"/>
    <property type="match status" value="1"/>
</dbReference>
<dbReference type="PANTHER" id="PTHR18934">
    <property type="entry name" value="ATP-DEPENDENT RNA HELICASE"/>
    <property type="match status" value="1"/>
</dbReference>
<feature type="region of interest" description="Disordered" evidence="13">
    <location>
        <begin position="100"/>
        <end position="128"/>
    </location>
</feature>
<evidence type="ECO:0000256" key="6">
    <source>
        <dbReference type="ARBA" id="ARBA00022801"/>
    </source>
</evidence>
<name>A0A9P6IPB3_9FUNG</name>
<dbReference type="Pfam" id="PF00271">
    <property type="entry name" value="Helicase_C"/>
    <property type="match status" value="1"/>
</dbReference>
<dbReference type="GO" id="GO:0003724">
    <property type="term" value="F:RNA helicase activity"/>
    <property type="evidence" value="ECO:0007669"/>
    <property type="project" value="UniProtKB-EC"/>
</dbReference>
<feature type="compositionally biased region" description="Polar residues" evidence="13">
    <location>
        <begin position="1"/>
        <end position="12"/>
    </location>
</feature>
<dbReference type="InterPro" id="IPR014001">
    <property type="entry name" value="Helicase_ATP-bd"/>
</dbReference>